<name>A0ABS1U0U3_9PROT</name>
<comment type="caution">
    <text evidence="7">The sequence shown here is derived from an EMBL/GenBank/DDBJ whole genome shotgun (WGS) entry which is preliminary data.</text>
</comment>
<dbReference type="SMART" id="SM00347">
    <property type="entry name" value="HTH_MARR"/>
    <property type="match status" value="1"/>
</dbReference>
<dbReference type="InterPro" id="IPR000835">
    <property type="entry name" value="HTH_MarR-typ"/>
</dbReference>
<keyword evidence="2" id="KW-0963">Cytoplasm</keyword>
<dbReference type="InterPro" id="IPR055166">
    <property type="entry name" value="Transc_reg_Sar_Rot_HTH"/>
</dbReference>
<evidence type="ECO:0000256" key="1">
    <source>
        <dbReference type="ARBA" id="ARBA00004496"/>
    </source>
</evidence>
<dbReference type="InterPro" id="IPR039422">
    <property type="entry name" value="MarR/SlyA-like"/>
</dbReference>
<dbReference type="RefSeq" id="WP_202830438.1">
    <property type="nucleotide sequence ID" value="NZ_JAETWB010000001.1"/>
</dbReference>
<evidence type="ECO:0000256" key="5">
    <source>
        <dbReference type="ARBA" id="ARBA00023163"/>
    </source>
</evidence>
<keyword evidence="5" id="KW-0804">Transcription</keyword>
<accession>A0ABS1U0U3</accession>
<evidence type="ECO:0000259" key="6">
    <source>
        <dbReference type="PROSITE" id="PS50995"/>
    </source>
</evidence>
<evidence type="ECO:0000313" key="7">
    <source>
        <dbReference type="EMBL" id="MBL6077317.1"/>
    </source>
</evidence>
<keyword evidence="3" id="KW-0805">Transcription regulation</keyword>
<dbReference type="PRINTS" id="PR00598">
    <property type="entry name" value="HTHMARR"/>
</dbReference>
<evidence type="ECO:0000256" key="2">
    <source>
        <dbReference type="ARBA" id="ARBA00022490"/>
    </source>
</evidence>
<dbReference type="InterPro" id="IPR036390">
    <property type="entry name" value="WH_DNA-bd_sf"/>
</dbReference>
<dbReference type="SUPFAM" id="SSF46785">
    <property type="entry name" value="Winged helix' DNA-binding domain"/>
    <property type="match status" value="1"/>
</dbReference>
<feature type="domain" description="HTH marR-type" evidence="6">
    <location>
        <begin position="14"/>
        <end position="149"/>
    </location>
</feature>
<dbReference type="EMBL" id="JAETWB010000001">
    <property type="protein sequence ID" value="MBL6077317.1"/>
    <property type="molecule type" value="Genomic_DNA"/>
</dbReference>
<dbReference type="InterPro" id="IPR036388">
    <property type="entry name" value="WH-like_DNA-bd_sf"/>
</dbReference>
<reference evidence="7 8" key="1">
    <citation type="submission" date="2021-01" db="EMBL/GenBank/DDBJ databases">
        <title>Belnapia mucosa sp. nov. and Belnapia arida sp. nov., isolated from the Tabernas Desert (Almeria, Spain).</title>
        <authorList>
            <person name="Molina-Menor E."/>
            <person name="Vidal-Verdu A."/>
            <person name="Calonge A."/>
            <person name="Satari L."/>
            <person name="Pereto J."/>
            <person name="Porcar M."/>
        </authorList>
    </citation>
    <scope>NUCLEOTIDE SEQUENCE [LARGE SCALE GENOMIC DNA]</scope>
    <source>
        <strain evidence="7 8">T18</strain>
    </source>
</reference>
<keyword evidence="4" id="KW-0238">DNA-binding</keyword>
<protein>
    <submittedName>
        <fullName evidence="7">MarR family transcriptional regulator</fullName>
    </submittedName>
</protein>
<sequence>MSESTPTSPSLDLNEFLCFALHSTAQAMGRANKPMLEKIGLTYPQYLVMIVLWKEDNRTVSAIGDKLYLESSTLTPMLKRLEALGYIRRERDTEDERQVRIRLTEQGRTLHDKACELHPDWVEHVFGGDMQAVHDLKQRVIALRDKLLSVEG</sequence>
<dbReference type="PROSITE" id="PS50995">
    <property type="entry name" value="HTH_MARR_2"/>
    <property type="match status" value="1"/>
</dbReference>
<proteinExistence type="predicted"/>
<keyword evidence="8" id="KW-1185">Reference proteome</keyword>
<gene>
    <name evidence="7" type="ORF">JMJ56_04810</name>
</gene>
<dbReference type="PANTHER" id="PTHR33164:SF5">
    <property type="entry name" value="ORGANIC HYDROPEROXIDE RESISTANCE TRANSCRIPTIONAL REGULATOR"/>
    <property type="match status" value="1"/>
</dbReference>
<evidence type="ECO:0000256" key="3">
    <source>
        <dbReference type="ARBA" id="ARBA00023015"/>
    </source>
</evidence>
<dbReference type="Proteomes" id="UP000660885">
    <property type="component" value="Unassembled WGS sequence"/>
</dbReference>
<dbReference type="Pfam" id="PF22381">
    <property type="entry name" value="Staph_reg_Sar_Rot"/>
    <property type="match status" value="1"/>
</dbReference>
<dbReference type="Gene3D" id="1.10.10.10">
    <property type="entry name" value="Winged helix-like DNA-binding domain superfamily/Winged helix DNA-binding domain"/>
    <property type="match status" value="1"/>
</dbReference>
<dbReference type="PANTHER" id="PTHR33164">
    <property type="entry name" value="TRANSCRIPTIONAL REGULATOR, MARR FAMILY"/>
    <property type="match status" value="1"/>
</dbReference>
<evidence type="ECO:0000313" key="8">
    <source>
        <dbReference type="Proteomes" id="UP000660885"/>
    </source>
</evidence>
<comment type="subcellular location">
    <subcellularLocation>
        <location evidence="1">Cytoplasm</location>
    </subcellularLocation>
</comment>
<organism evidence="7 8">
    <name type="scientific">Belnapia arida</name>
    <dbReference type="NCBI Taxonomy" id="2804533"/>
    <lineage>
        <taxon>Bacteria</taxon>
        <taxon>Pseudomonadati</taxon>
        <taxon>Pseudomonadota</taxon>
        <taxon>Alphaproteobacteria</taxon>
        <taxon>Acetobacterales</taxon>
        <taxon>Roseomonadaceae</taxon>
        <taxon>Belnapia</taxon>
    </lineage>
</organism>
<evidence type="ECO:0000256" key="4">
    <source>
        <dbReference type="ARBA" id="ARBA00023125"/>
    </source>
</evidence>